<reference evidence="1 2" key="1">
    <citation type="journal article" date="2020" name="ISME J.">
        <title>Comparative genomics reveals insights into cyanobacterial evolution and habitat adaptation.</title>
        <authorList>
            <person name="Chen M.Y."/>
            <person name="Teng W.K."/>
            <person name="Zhao L."/>
            <person name="Hu C.X."/>
            <person name="Zhou Y.K."/>
            <person name="Han B.P."/>
            <person name="Song L.R."/>
            <person name="Shu W.S."/>
        </authorList>
    </citation>
    <scope>NUCLEOTIDE SEQUENCE [LARGE SCALE GENOMIC DNA]</scope>
    <source>
        <strain evidence="1 2">FACHB-1370</strain>
    </source>
</reference>
<name>A0ABR8EHA6_9CYAN</name>
<dbReference type="GO" id="GO:0008168">
    <property type="term" value="F:methyltransferase activity"/>
    <property type="evidence" value="ECO:0007669"/>
    <property type="project" value="UniProtKB-KW"/>
</dbReference>
<proteinExistence type="predicted"/>
<dbReference type="CDD" id="cd02440">
    <property type="entry name" value="AdoMet_MTases"/>
    <property type="match status" value="1"/>
</dbReference>
<dbReference type="SUPFAM" id="SSF53335">
    <property type="entry name" value="S-adenosyl-L-methionine-dependent methyltransferases"/>
    <property type="match status" value="1"/>
</dbReference>
<comment type="caution">
    <text evidence="1">The sequence shown here is derived from an EMBL/GenBank/DDBJ whole genome shotgun (WGS) entry which is preliminary data.</text>
</comment>
<protein>
    <submittedName>
        <fullName evidence="1">Class I SAM-dependent methyltransferase</fullName>
    </submittedName>
</protein>
<dbReference type="Proteomes" id="UP000641954">
    <property type="component" value="Unassembled WGS sequence"/>
</dbReference>
<dbReference type="RefSeq" id="WP_190878807.1">
    <property type="nucleotide sequence ID" value="NZ_JACJSK010000018.1"/>
</dbReference>
<organism evidence="1 2">
    <name type="scientific">Planktothricoides raciborskii FACHB-1370</name>
    <dbReference type="NCBI Taxonomy" id="2949576"/>
    <lineage>
        <taxon>Bacteria</taxon>
        <taxon>Bacillati</taxon>
        <taxon>Cyanobacteriota</taxon>
        <taxon>Cyanophyceae</taxon>
        <taxon>Oscillatoriophycideae</taxon>
        <taxon>Oscillatoriales</taxon>
        <taxon>Oscillatoriaceae</taxon>
        <taxon>Planktothricoides</taxon>
    </lineage>
</organism>
<dbReference type="Gene3D" id="3.40.50.150">
    <property type="entry name" value="Vaccinia Virus protein VP39"/>
    <property type="match status" value="1"/>
</dbReference>
<dbReference type="PANTHER" id="PTHR43861">
    <property type="entry name" value="TRANS-ACONITATE 2-METHYLTRANSFERASE-RELATED"/>
    <property type="match status" value="1"/>
</dbReference>
<accession>A0ABR8EHA6</accession>
<dbReference type="Pfam" id="PF13489">
    <property type="entry name" value="Methyltransf_23"/>
    <property type="match status" value="1"/>
</dbReference>
<dbReference type="GO" id="GO:0032259">
    <property type="term" value="P:methylation"/>
    <property type="evidence" value="ECO:0007669"/>
    <property type="project" value="UniProtKB-KW"/>
</dbReference>
<keyword evidence="1" id="KW-0808">Transferase</keyword>
<dbReference type="EMBL" id="JACJSK010000018">
    <property type="protein sequence ID" value="MBD2544981.1"/>
    <property type="molecule type" value="Genomic_DNA"/>
</dbReference>
<keyword evidence="1" id="KW-0489">Methyltransferase</keyword>
<sequence>MKKIEDFRLKYNDIGFLEVTNPPSPETLKAYYAERYYQTEQGSYRKVYSDQELAYLNLKISQKASLVDHFRGQPTPGSFLDVGCGEGFALAWFASVGWSVKGIDHSIAGLESMNPDLLSHVESGDLFEILERRISARENYDLVWLNNVLEHVLNPISLLTSLRRLVTPDGILVVTVPNDGSAYQEFLLNNGNISERFWVAIPDHLAYFNYESLVGTVTATGWKCLDIIADFPIDFFLLHPGSNYVQERTNGPLAHQARLSMELMLAEHNSHDNINEFYRSLARVGLGRNLTAFLSPL</sequence>
<dbReference type="InterPro" id="IPR029063">
    <property type="entry name" value="SAM-dependent_MTases_sf"/>
</dbReference>
<keyword evidence="2" id="KW-1185">Reference proteome</keyword>
<gene>
    <name evidence="1" type="ORF">H6G72_14280</name>
</gene>
<evidence type="ECO:0000313" key="2">
    <source>
        <dbReference type="Proteomes" id="UP000641954"/>
    </source>
</evidence>
<evidence type="ECO:0000313" key="1">
    <source>
        <dbReference type="EMBL" id="MBD2544981.1"/>
    </source>
</evidence>